<dbReference type="PANTHER" id="PTHR30570">
    <property type="entry name" value="PERIPLASMIC PHOSPHATE BINDING COMPONENT OF PHOSPHATE ABC TRANSPORTER"/>
    <property type="match status" value="1"/>
</dbReference>
<reference evidence="3 4" key="1">
    <citation type="submission" date="2020-08" db="EMBL/GenBank/DDBJ databases">
        <title>Sequencing the genomes of 1000 actinobacteria strains.</title>
        <authorList>
            <person name="Klenk H.-P."/>
        </authorList>
    </citation>
    <scope>NUCLEOTIDE SEQUENCE [LARGE SCALE GENOMIC DNA]</scope>
    <source>
        <strain evidence="3 4">DSM 45582</strain>
    </source>
</reference>
<evidence type="ECO:0000256" key="1">
    <source>
        <dbReference type="ARBA" id="ARBA00022729"/>
    </source>
</evidence>
<comment type="caution">
    <text evidence="3">The sequence shown here is derived from an EMBL/GenBank/DDBJ whole genome shotgun (WGS) entry which is preliminary data.</text>
</comment>
<dbReference type="PANTHER" id="PTHR30570:SF1">
    <property type="entry name" value="PHOSPHATE-BINDING PROTEIN PSTS"/>
    <property type="match status" value="1"/>
</dbReference>
<dbReference type="InterPro" id="IPR024370">
    <property type="entry name" value="PBP_domain"/>
</dbReference>
<keyword evidence="4" id="KW-1185">Reference proteome</keyword>
<evidence type="ECO:0000259" key="2">
    <source>
        <dbReference type="Pfam" id="PF12849"/>
    </source>
</evidence>
<sequence>MNSRNCEDRLPDAPATVVRCERSSTTEAINAVSDVDGAIGYAEAGTARTAQEGGRLSLVRIDGQEPTTDGANDGAYPFWETEYAYTYDEPRPHSLTASFLRYLTTQVGSDIIREQRSHVPCANLDEPLQCRPS</sequence>
<dbReference type="EMBL" id="JACHIV010000001">
    <property type="protein sequence ID" value="MBB5069250.1"/>
    <property type="molecule type" value="Genomic_DNA"/>
</dbReference>
<dbReference type="Pfam" id="PF12849">
    <property type="entry name" value="PBP_like_2"/>
    <property type="match status" value="1"/>
</dbReference>
<protein>
    <submittedName>
        <fullName evidence="3">ABC-type phosphate transport system substrate-binding protein</fullName>
    </submittedName>
</protein>
<dbReference type="Gene3D" id="3.40.190.10">
    <property type="entry name" value="Periplasmic binding protein-like II"/>
    <property type="match status" value="2"/>
</dbReference>
<name>A0A840NBB3_9PSEU</name>
<dbReference type="AlphaFoldDB" id="A0A840NBB3"/>
<gene>
    <name evidence="3" type="ORF">BJ969_002338</name>
</gene>
<dbReference type="Proteomes" id="UP000580474">
    <property type="component" value="Unassembled WGS sequence"/>
</dbReference>
<evidence type="ECO:0000313" key="3">
    <source>
        <dbReference type="EMBL" id="MBB5069250.1"/>
    </source>
</evidence>
<accession>A0A840NBB3</accession>
<keyword evidence="1" id="KW-0732">Signal</keyword>
<organism evidence="3 4">
    <name type="scientific">Saccharopolyspora gloriosae</name>
    <dbReference type="NCBI Taxonomy" id="455344"/>
    <lineage>
        <taxon>Bacteria</taxon>
        <taxon>Bacillati</taxon>
        <taxon>Actinomycetota</taxon>
        <taxon>Actinomycetes</taxon>
        <taxon>Pseudonocardiales</taxon>
        <taxon>Pseudonocardiaceae</taxon>
        <taxon>Saccharopolyspora</taxon>
    </lineage>
</organism>
<dbReference type="InterPro" id="IPR050811">
    <property type="entry name" value="Phosphate_ABC_transporter"/>
</dbReference>
<proteinExistence type="predicted"/>
<dbReference type="SUPFAM" id="SSF53850">
    <property type="entry name" value="Periplasmic binding protein-like II"/>
    <property type="match status" value="1"/>
</dbReference>
<feature type="domain" description="PBP" evidence="2">
    <location>
        <begin position="22"/>
        <end position="105"/>
    </location>
</feature>
<evidence type="ECO:0000313" key="4">
    <source>
        <dbReference type="Proteomes" id="UP000580474"/>
    </source>
</evidence>